<dbReference type="InterPro" id="IPR050259">
    <property type="entry name" value="SDR"/>
</dbReference>
<organism evidence="3 4">
    <name type="scientific">Noviherbaspirillum autotrophicum</name>
    <dbReference type="NCBI Taxonomy" id="709839"/>
    <lineage>
        <taxon>Bacteria</taxon>
        <taxon>Pseudomonadati</taxon>
        <taxon>Pseudomonadota</taxon>
        <taxon>Betaproteobacteria</taxon>
        <taxon>Burkholderiales</taxon>
        <taxon>Oxalobacteraceae</taxon>
        <taxon>Noviherbaspirillum</taxon>
    </lineage>
</organism>
<dbReference type="SMART" id="SM00822">
    <property type="entry name" value="PKS_KR"/>
    <property type="match status" value="1"/>
</dbReference>
<dbReference type="PANTHER" id="PTHR42879">
    <property type="entry name" value="3-OXOACYL-(ACYL-CARRIER-PROTEIN) REDUCTASE"/>
    <property type="match status" value="1"/>
</dbReference>
<proteinExistence type="inferred from homology"/>
<dbReference type="FunFam" id="3.40.50.720:FF:000338">
    <property type="entry name" value="3-oxoacyl-ACP reductase FabG"/>
    <property type="match status" value="1"/>
</dbReference>
<dbReference type="EC" id="1.1.1.100" evidence="3"/>
<dbReference type="SUPFAM" id="SSF51735">
    <property type="entry name" value="NAD(P)-binding Rossmann-fold domains"/>
    <property type="match status" value="2"/>
</dbReference>
<reference evidence="3 4" key="1">
    <citation type="submission" date="2014-12" db="EMBL/GenBank/DDBJ databases">
        <title>Denitrispirillum autotrophicum gen. nov., sp. nov., Denitrifying, Facultatively Autotrophic Bacteria Isolated from Rice Paddy Soil.</title>
        <authorList>
            <person name="Ishii S."/>
            <person name="Ashida N."/>
            <person name="Ohno H."/>
            <person name="Otsuka S."/>
            <person name="Yokota A."/>
            <person name="Senoo K."/>
        </authorList>
    </citation>
    <scope>NUCLEOTIDE SEQUENCE [LARGE SCALE GENOMIC DNA]</scope>
    <source>
        <strain evidence="3 4">TSA66</strain>
    </source>
</reference>
<dbReference type="PRINTS" id="PR00081">
    <property type="entry name" value="GDHRDH"/>
</dbReference>
<dbReference type="InterPro" id="IPR036291">
    <property type="entry name" value="NAD(P)-bd_dom_sf"/>
</dbReference>
<dbReference type="EMBL" id="JWJG01000028">
    <property type="protein sequence ID" value="KIF80528.1"/>
    <property type="molecule type" value="Genomic_DNA"/>
</dbReference>
<name>A0A0C1Y0G9_9BURK</name>
<dbReference type="InterPro" id="IPR057326">
    <property type="entry name" value="KR_dom"/>
</dbReference>
<protein>
    <submittedName>
        <fullName evidence="3">3-ketoacyl-ACP reductase</fullName>
        <ecNumber evidence="3">1.1.1.100</ecNumber>
    </submittedName>
</protein>
<dbReference type="NCBIfam" id="NF006110">
    <property type="entry name" value="PRK08261.1"/>
    <property type="match status" value="1"/>
</dbReference>
<evidence type="ECO:0000313" key="4">
    <source>
        <dbReference type="Proteomes" id="UP000031572"/>
    </source>
</evidence>
<evidence type="ECO:0000259" key="2">
    <source>
        <dbReference type="SMART" id="SM00822"/>
    </source>
</evidence>
<dbReference type="AlphaFoldDB" id="A0A0C1Y0G9"/>
<keyword evidence="3" id="KW-0560">Oxidoreductase</keyword>
<dbReference type="Gene3D" id="3.40.50.720">
    <property type="entry name" value="NAD(P)-binding Rossmann-like Domain"/>
    <property type="match status" value="2"/>
</dbReference>
<gene>
    <name evidence="3" type="primary">fabG</name>
    <name evidence="3" type="ORF">TSA66_06410</name>
</gene>
<dbReference type="GO" id="GO:0004316">
    <property type="term" value="F:3-oxoacyl-[acyl-carrier-protein] reductase (NADPH) activity"/>
    <property type="evidence" value="ECO:0007669"/>
    <property type="project" value="UniProtKB-EC"/>
</dbReference>
<feature type="domain" description="Ketoreductase" evidence="2">
    <location>
        <begin position="213"/>
        <end position="389"/>
    </location>
</feature>
<sequence length="452" mass="47304">MSDLLMTLAKNPATAGIVKKLGLPNPVELARAEGGYQARPFAGKTVLLARSRNGYAADSLLASIEEAGAAPLEALQENSRERVDIVVMDATGCASPADCRALYDVFHPLMRRIARNGRVLIVAAPPDEAQDAVAAAAARGIEGFSRALGKELGKDGITVNLACVARDALDRLAGAVRFFCGVQATYVSGQVVRITAQVAAPAVLPFAAALKGKVALVTGSARGIGRATAYRLAQEGAQVVCLDVPGAADALHQACSEIGAIPLMMDISAPEAPHRLAEFFKEKFGGLDILVHNAGITRDRTLANMKEHYWDMVVNINFAAIAAIDEILLAEKVLREGARIVCLSSISGVAGNFGQTNYAFTKAALIGYVAAQAPKLASRGICINAIAPGFIETAMTDDMPFMMREAGRRMNSLKQGGKPRDAAELIAFLCTPGAYGISGATIRVCGQGLIGA</sequence>
<dbReference type="STRING" id="709839.TSA66_06410"/>
<evidence type="ECO:0000313" key="3">
    <source>
        <dbReference type="EMBL" id="KIF80528.1"/>
    </source>
</evidence>
<dbReference type="InterPro" id="IPR002347">
    <property type="entry name" value="SDR_fam"/>
</dbReference>
<dbReference type="RefSeq" id="WP_040039432.1">
    <property type="nucleotide sequence ID" value="NZ_JWJG01000028.1"/>
</dbReference>
<dbReference type="Proteomes" id="UP000031572">
    <property type="component" value="Unassembled WGS sequence"/>
</dbReference>
<dbReference type="PANTHER" id="PTHR42879:SF2">
    <property type="entry name" value="3-OXOACYL-[ACYL-CARRIER-PROTEIN] REDUCTASE FABG"/>
    <property type="match status" value="1"/>
</dbReference>
<keyword evidence="4" id="KW-1185">Reference proteome</keyword>
<comment type="similarity">
    <text evidence="1">Belongs to the short-chain dehydrogenases/reductases (SDR) family.</text>
</comment>
<evidence type="ECO:0000256" key="1">
    <source>
        <dbReference type="ARBA" id="ARBA00006484"/>
    </source>
</evidence>
<accession>A0A0C1Y0G9</accession>
<dbReference type="Pfam" id="PF13561">
    <property type="entry name" value="adh_short_C2"/>
    <property type="match status" value="1"/>
</dbReference>
<comment type="caution">
    <text evidence="3">The sequence shown here is derived from an EMBL/GenBank/DDBJ whole genome shotgun (WGS) entry which is preliminary data.</text>
</comment>
<dbReference type="OrthoDB" id="9802564at2"/>
<dbReference type="PRINTS" id="PR00080">
    <property type="entry name" value="SDRFAMILY"/>
</dbReference>